<dbReference type="InterPro" id="IPR005548">
    <property type="entry name" value="Cell_div_FtsQ/DivIB_C"/>
</dbReference>
<evidence type="ECO:0000313" key="11">
    <source>
        <dbReference type="Proteomes" id="UP001282284"/>
    </source>
</evidence>
<feature type="domain" description="POTRA" evidence="9">
    <location>
        <begin position="48"/>
        <end position="116"/>
    </location>
</feature>
<dbReference type="InterPro" id="IPR013685">
    <property type="entry name" value="POTRA_FtsQ_type"/>
</dbReference>
<name>A0ABU4G6A4_9BACL</name>
<feature type="transmembrane region" description="Helical" evidence="8">
    <location>
        <begin position="26"/>
        <end position="43"/>
    </location>
</feature>
<reference evidence="10 11" key="1">
    <citation type="submission" date="2023-06" db="EMBL/GenBank/DDBJ databases">
        <title>Sporosarcina sp. nov., isolated from Korean traditional fermented seafood 'Jeotgal'.</title>
        <authorList>
            <person name="Yang A.I."/>
            <person name="Shin N.-R."/>
        </authorList>
    </citation>
    <scope>NUCLEOTIDE SEQUENCE [LARGE SCALE GENOMIC DNA]</scope>
    <source>
        <strain evidence="10 11">KCTC13119</strain>
    </source>
</reference>
<evidence type="ECO:0000313" key="10">
    <source>
        <dbReference type="EMBL" id="MDW0111865.1"/>
    </source>
</evidence>
<evidence type="ECO:0000256" key="1">
    <source>
        <dbReference type="ARBA" id="ARBA00004370"/>
    </source>
</evidence>
<keyword evidence="4 8" id="KW-0812">Transmembrane</keyword>
<dbReference type="Gene3D" id="3.40.50.10960">
    <property type="match status" value="1"/>
</dbReference>
<dbReference type="Proteomes" id="UP001282284">
    <property type="component" value="Unassembled WGS sequence"/>
</dbReference>
<organism evidence="10 11">
    <name type="scientific">Sporosarcina saromensis</name>
    <dbReference type="NCBI Taxonomy" id="359365"/>
    <lineage>
        <taxon>Bacteria</taxon>
        <taxon>Bacillati</taxon>
        <taxon>Bacillota</taxon>
        <taxon>Bacilli</taxon>
        <taxon>Bacillales</taxon>
        <taxon>Caryophanaceae</taxon>
        <taxon>Sporosarcina</taxon>
    </lineage>
</organism>
<dbReference type="Pfam" id="PF08478">
    <property type="entry name" value="POTRA_1"/>
    <property type="match status" value="1"/>
</dbReference>
<dbReference type="PANTHER" id="PTHR37820">
    <property type="entry name" value="CELL DIVISION PROTEIN DIVIB"/>
    <property type="match status" value="1"/>
</dbReference>
<evidence type="ECO:0000256" key="7">
    <source>
        <dbReference type="ARBA" id="ARBA00023306"/>
    </source>
</evidence>
<comment type="caution">
    <text evidence="10">The sequence shown here is derived from an EMBL/GenBank/DDBJ whole genome shotgun (WGS) entry which is preliminary data.</text>
</comment>
<dbReference type="InterPro" id="IPR050487">
    <property type="entry name" value="FtsQ_DivIB"/>
</dbReference>
<dbReference type="PANTHER" id="PTHR37820:SF1">
    <property type="entry name" value="CELL DIVISION PROTEIN FTSQ"/>
    <property type="match status" value="1"/>
</dbReference>
<dbReference type="Pfam" id="PF03799">
    <property type="entry name" value="FtsQ_DivIB_C"/>
    <property type="match status" value="1"/>
</dbReference>
<evidence type="ECO:0000256" key="4">
    <source>
        <dbReference type="ARBA" id="ARBA00022692"/>
    </source>
</evidence>
<evidence type="ECO:0000256" key="2">
    <source>
        <dbReference type="ARBA" id="ARBA00022475"/>
    </source>
</evidence>
<dbReference type="Gene3D" id="3.10.20.310">
    <property type="entry name" value="membrane protein fhac"/>
    <property type="match status" value="1"/>
</dbReference>
<keyword evidence="7 8" id="KW-0131">Cell cycle</keyword>
<evidence type="ECO:0000256" key="6">
    <source>
        <dbReference type="ARBA" id="ARBA00023136"/>
    </source>
</evidence>
<evidence type="ECO:0000256" key="8">
    <source>
        <dbReference type="HAMAP-Rule" id="MF_00912"/>
    </source>
</evidence>
<dbReference type="RefSeq" id="WP_317941739.1">
    <property type="nucleotide sequence ID" value="NZ_JAUBDI010000001.1"/>
</dbReference>
<dbReference type="PROSITE" id="PS51779">
    <property type="entry name" value="POTRA"/>
    <property type="match status" value="1"/>
</dbReference>
<gene>
    <name evidence="8" type="primary">divIB</name>
    <name evidence="10" type="ORF">QT711_01615</name>
</gene>
<dbReference type="EMBL" id="JAUBDI010000001">
    <property type="protein sequence ID" value="MDW0111865.1"/>
    <property type="molecule type" value="Genomic_DNA"/>
</dbReference>
<evidence type="ECO:0000256" key="5">
    <source>
        <dbReference type="ARBA" id="ARBA00022989"/>
    </source>
</evidence>
<evidence type="ECO:0000259" key="9">
    <source>
        <dbReference type="PROSITE" id="PS51779"/>
    </source>
</evidence>
<protein>
    <recommendedName>
        <fullName evidence="8">Cell division protein DivIB</fullName>
    </recommendedName>
</protein>
<keyword evidence="11" id="KW-1185">Reference proteome</keyword>
<accession>A0ABU4G6A4</accession>
<keyword evidence="5 8" id="KW-1133">Transmembrane helix</keyword>
<dbReference type="HAMAP" id="MF_00912">
    <property type="entry name" value="DivIB"/>
    <property type="match status" value="1"/>
</dbReference>
<sequence>MDKVIDIEERIPSMREKRRKKTNKKFLFILAVFCIALLLLLYFQSPFSKVDSIHVKGAALHDQSYYVERSGIASGDAYWKFTTNQLEKELSSVEGVKEVTVSRKWLRDIEIEITEWDTVAYVEKEGEFSLLLANGEVFSAKSITPNVPILNNVVNKKVLKKLTSQLVKMDKNVLQLISEIIYTGEDDDADTITVYMDDGYEVHALIPAFAENMEYYPEIVTQLDGYEKGIIDMEVGTFFSPYSEVYGSEVVEEEEGEVVDEESE</sequence>
<evidence type="ECO:0000256" key="3">
    <source>
        <dbReference type="ARBA" id="ARBA00022618"/>
    </source>
</evidence>
<proteinExistence type="inferred from homology"/>
<comment type="similarity">
    <text evidence="8">Belongs to the FtsQ/DivIB family. DivIB subfamily.</text>
</comment>
<keyword evidence="6 8" id="KW-0472">Membrane</keyword>
<comment type="subcellular location">
    <subcellularLocation>
        <location evidence="8">Cell membrane</location>
        <topology evidence="8">Single-pass type II membrane protein</topology>
    </subcellularLocation>
    <subcellularLocation>
        <location evidence="1">Membrane</location>
    </subcellularLocation>
    <text evidence="8">Localizes to the division septum.</text>
</comment>
<dbReference type="InterPro" id="IPR034746">
    <property type="entry name" value="POTRA"/>
</dbReference>
<keyword evidence="2 8" id="KW-1003">Cell membrane</keyword>
<keyword evidence="3 8" id="KW-0132">Cell division</keyword>
<comment type="function">
    <text evidence="8">Cell division protein that may be involved in stabilizing or promoting the assembly of the division complex.</text>
</comment>
<dbReference type="InterPro" id="IPR026580">
    <property type="entry name" value="DivIB"/>
</dbReference>